<sequence length="144" mass="16156">MTKENQFMPDYAIPPGETLAEELAAKSMSQAELAVLIGTSKKIINEIITGKTPITAEMALKLEQVFQLPAHFWVNLEQQYQETLLQMQVNQAVNNTKPFFNEVISSARYLVNTSGSKTDVVLSLAVWNKLLTLLEELDDRTVVQ</sequence>
<dbReference type="Pfam" id="PF01381">
    <property type="entry name" value="HTH_3"/>
    <property type="match status" value="1"/>
</dbReference>
<accession>A0A0A6P2L3</accession>
<keyword evidence="1" id="KW-0238">DNA-binding</keyword>
<dbReference type="PANTHER" id="PTHR36924:SF1">
    <property type="entry name" value="ANTITOXIN HIGA-1"/>
    <property type="match status" value="1"/>
</dbReference>
<dbReference type="SUPFAM" id="SSF47413">
    <property type="entry name" value="lambda repressor-like DNA-binding domains"/>
    <property type="match status" value="1"/>
</dbReference>
<dbReference type="NCBIfam" id="TIGR02607">
    <property type="entry name" value="antidote_HigA"/>
    <property type="match status" value="1"/>
</dbReference>
<dbReference type="GO" id="GO:0003677">
    <property type="term" value="F:DNA binding"/>
    <property type="evidence" value="ECO:0007669"/>
    <property type="project" value="UniProtKB-KW"/>
</dbReference>
<dbReference type="SMART" id="SM00530">
    <property type="entry name" value="HTH_XRE"/>
    <property type="match status" value="1"/>
</dbReference>
<dbReference type="AlphaFoldDB" id="A0A0A6P2L3"/>
<evidence type="ECO:0000256" key="1">
    <source>
        <dbReference type="ARBA" id="ARBA00023125"/>
    </source>
</evidence>
<evidence type="ECO:0000313" key="3">
    <source>
        <dbReference type="EMBL" id="KHD04993.1"/>
    </source>
</evidence>
<dbReference type="Gene3D" id="1.10.260.40">
    <property type="entry name" value="lambda repressor-like DNA-binding domains"/>
    <property type="match status" value="1"/>
</dbReference>
<dbReference type="InterPro" id="IPR013430">
    <property type="entry name" value="Toxin_antidote_HigA"/>
</dbReference>
<dbReference type="CDD" id="cd00093">
    <property type="entry name" value="HTH_XRE"/>
    <property type="match status" value="1"/>
</dbReference>
<keyword evidence="4" id="KW-1185">Reference proteome</keyword>
<dbReference type="InterPro" id="IPR001387">
    <property type="entry name" value="Cro/C1-type_HTH"/>
</dbReference>
<organism evidence="3 4">
    <name type="scientific">Candidatus Thiomargarita nelsonii</name>
    <dbReference type="NCBI Taxonomy" id="1003181"/>
    <lineage>
        <taxon>Bacteria</taxon>
        <taxon>Pseudomonadati</taxon>
        <taxon>Pseudomonadota</taxon>
        <taxon>Gammaproteobacteria</taxon>
        <taxon>Thiotrichales</taxon>
        <taxon>Thiotrichaceae</taxon>
        <taxon>Thiomargarita</taxon>
    </lineage>
</organism>
<gene>
    <name evidence="3" type="ORF">PN36_18830</name>
</gene>
<reference evidence="3 4" key="1">
    <citation type="journal article" date="2016" name="Front. Microbiol.">
        <title>Single-Cell (Meta-)Genomics of a Dimorphic Candidatus Thiomargarita nelsonii Reveals Genomic Plasticity.</title>
        <authorList>
            <person name="Flood B.E."/>
            <person name="Fliss P."/>
            <person name="Jones D.S."/>
            <person name="Dick G.J."/>
            <person name="Jain S."/>
            <person name="Kaster A.K."/>
            <person name="Winkel M."/>
            <person name="Mussmann M."/>
            <person name="Bailey J."/>
        </authorList>
    </citation>
    <scope>NUCLEOTIDE SEQUENCE [LARGE SCALE GENOMIC DNA]</scope>
    <source>
        <strain evidence="3">Hydrate Ridge</strain>
    </source>
</reference>
<dbReference type="PANTHER" id="PTHR36924">
    <property type="entry name" value="ANTITOXIN HIGA-1"/>
    <property type="match status" value="1"/>
</dbReference>
<dbReference type="EMBL" id="JSZA02000075">
    <property type="protein sequence ID" value="KHD04993.1"/>
    <property type="molecule type" value="Genomic_DNA"/>
</dbReference>
<comment type="caution">
    <text evidence="3">The sequence shown here is derived from an EMBL/GenBank/DDBJ whole genome shotgun (WGS) entry which is preliminary data.</text>
</comment>
<dbReference type="Proteomes" id="UP000030428">
    <property type="component" value="Unassembled WGS sequence"/>
</dbReference>
<evidence type="ECO:0000313" key="4">
    <source>
        <dbReference type="Proteomes" id="UP000030428"/>
    </source>
</evidence>
<feature type="domain" description="HTH cro/C1-type" evidence="2">
    <location>
        <begin position="19"/>
        <end position="73"/>
    </location>
</feature>
<dbReference type="InterPro" id="IPR010982">
    <property type="entry name" value="Lambda_DNA-bd_dom_sf"/>
</dbReference>
<protein>
    <recommendedName>
        <fullName evidence="2">HTH cro/C1-type domain-containing protein</fullName>
    </recommendedName>
</protein>
<dbReference type="PROSITE" id="PS50943">
    <property type="entry name" value="HTH_CROC1"/>
    <property type="match status" value="1"/>
</dbReference>
<evidence type="ECO:0000259" key="2">
    <source>
        <dbReference type="PROSITE" id="PS50943"/>
    </source>
</evidence>
<proteinExistence type="predicted"/>
<name>A0A0A6P2L3_9GAMM</name>